<accession>A0A830GZE2</accession>
<keyword evidence="1" id="KW-0418">Kinase</keyword>
<evidence type="ECO:0000313" key="1">
    <source>
        <dbReference type="EMBL" id="GGP21472.1"/>
    </source>
</evidence>
<evidence type="ECO:0000313" key="2">
    <source>
        <dbReference type="Proteomes" id="UP000610960"/>
    </source>
</evidence>
<sequence length="221" mass="24017">MLSVYLGGGDHWSQVAAELESLGVVELLEGGPTLLFGRRVLGKGQNGVVVRCRHEVAGGEWACKLRRRDASRPNLLWEGHVLRLANGVGVGPRLLTFSRNVIVMEEVLGSPLGVGAVDAELVRRLLGQARALDRIGVSHNELARGGRHVLVRGGEPVIIDFESATVGGRRSNVLQLLNALVRDPAGLRAAARRYKEERSEDAFRELVELVVREVESRSAKA</sequence>
<dbReference type="AlphaFoldDB" id="A0A830GZE2"/>
<dbReference type="EMBL" id="BMNL01000003">
    <property type="protein sequence ID" value="GGP21472.1"/>
    <property type="molecule type" value="Genomic_DNA"/>
</dbReference>
<keyword evidence="1" id="KW-0808">Transferase</keyword>
<proteinExistence type="predicted"/>
<protein>
    <submittedName>
        <fullName evidence="1">Serine/threonine protein kinase</fullName>
    </submittedName>
</protein>
<gene>
    <name evidence="1" type="ORF">GCM10007981_13430</name>
</gene>
<keyword evidence="2" id="KW-1185">Reference proteome</keyword>
<dbReference type="RefSeq" id="WP_229657716.1">
    <property type="nucleotide sequence ID" value="NZ_BMNL01000003.1"/>
</dbReference>
<reference evidence="1" key="1">
    <citation type="journal article" date="2014" name="Int. J. Syst. Evol. Microbiol.">
        <title>Complete genome sequence of Corynebacterium casei LMG S-19264T (=DSM 44701T), isolated from a smear-ripened cheese.</title>
        <authorList>
            <consortium name="US DOE Joint Genome Institute (JGI-PGF)"/>
            <person name="Walter F."/>
            <person name="Albersmeier A."/>
            <person name="Kalinowski J."/>
            <person name="Ruckert C."/>
        </authorList>
    </citation>
    <scope>NUCLEOTIDE SEQUENCE</scope>
    <source>
        <strain evidence="1">JCM 10088</strain>
    </source>
</reference>
<comment type="caution">
    <text evidence="1">The sequence shown here is derived from an EMBL/GenBank/DDBJ whole genome shotgun (WGS) entry which is preliminary data.</text>
</comment>
<organism evidence="1 2">
    <name type="scientific">Thermocladium modestius</name>
    <dbReference type="NCBI Taxonomy" id="62609"/>
    <lineage>
        <taxon>Archaea</taxon>
        <taxon>Thermoproteota</taxon>
        <taxon>Thermoprotei</taxon>
        <taxon>Thermoproteales</taxon>
        <taxon>Thermoproteaceae</taxon>
        <taxon>Thermocladium</taxon>
    </lineage>
</organism>
<dbReference type="GO" id="GO:0004674">
    <property type="term" value="F:protein serine/threonine kinase activity"/>
    <property type="evidence" value="ECO:0007669"/>
    <property type="project" value="UniProtKB-KW"/>
</dbReference>
<dbReference type="InterPro" id="IPR011009">
    <property type="entry name" value="Kinase-like_dom_sf"/>
</dbReference>
<keyword evidence="1" id="KW-0723">Serine/threonine-protein kinase</keyword>
<dbReference type="SUPFAM" id="SSF56112">
    <property type="entry name" value="Protein kinase-like (PK-like)"/>
    <property type="match status" value="1"/>
</dbReference>
<reference evidence="1" key="2">
    <citation type="submission" date="2020-09" db="EMBL/GenBank/DDBJ databases">
        <authorList>
            <person name="Sun Q."/>
            <person name="Ohkuma M."/>
        </authorList>
    </citation>
    <scope>NUCLEOTIDE SEQUENCE</scope>
    <source>
        <strain evidence="1">JCM 10088</strain>
    </source>
</reference>
<dbReference type="Proteomes" id="UP000610960">
    <property type="component" value="Unassembled WGS sequence"/>
</dbReference>
<name>A0A830GZE2_9CREN</name>